<evidence type="ECO:0000313" key="2">
    <source>
        <dbReference type="EMBL" id="SDG68437.1"/>
    </source>
</evidence>
<protein>
    <submittedName>
        <fullName evidence="2">Uncharacterized protein</fullName>
    </submittedName>
</protein>
<dbReference type="RefSeq" id="WP_176752689.1">
    <property type="nucleotide sequence ID" value="NZ_FNCW01000005.1"/>
</dbReference>
<proteinExistence type="predicted"/>
<dbReference type="STRING" id="470826.SAMN04488027_10572"/>
<organism evidence="2 3">
    <name type="scientific">Psychroflexus sediminis</name>
    <dbReference type="NCBI Taxonomy" id="470826"/>
    <lineage>
        <taxon>Bacteria</taxon>
        <taxon>Pseudomonadati</taxon>
        <taxon>Bacteroidota</taxon>
        <taxon>Flavobacteriia</taxon>
        <taxon>Flavobacteriales</taxon>
        <taxon>Flavobacteriaceae</taxon>
        <taxon>Psychroflexus</taxon>
    </lineage>
</organism>
<evidence type="ECO:0000256" key="1">
    <source>
        <dbReference type="SAM" id="Phobius"/>
    </source>
</evidence>
<gene>
    <name evidence="2" type="ORF">SAMN04488027_10572</name>
</gene>
<feature type="transmembrane region" description="Helical" evidence="1">
    <location>
        <begin position="9"/>
        <end position="26"/>
    </location>
</feature>
<keyword evidence="1" id="KW-1133">Transmembrane helix</keyword>
<dbReference type="EMBL" id="FNCW01000005">
    <property type="protein sequence ID" value="SDG68437.1"/>
    <property type="molecule type" value="Genomic_DNA"/>
</dbReference>
<sequence>MKTISKRDLKIFILGFLSFLVINIIYDWEGHKESAIRGWNDAKMGKPFHP</sequence>
<keyword evidence="1" id="KW-0812">Transmembrane</keyword>
<dbReference type="AlphaFoldDB" id="A0A1G7W910"/>
<dbReference type="Proteomes" id="UP000199296">
    <property type="component" value="Unassembled WGS sequence"/>
</dbReference>
<evidence type="ECO:0000313" key="3">
    <source>
        <dbReference type="Proteomes" id="UP000199296"/>
    </source>
</evidence>
<keyword evidence="3" id="KW-1185">Reference proteome</keyword>
<reference evidence="2 3" key="1">
    <citation type="submission" date="2016-10" db="EMBL/GenBank/DDBJ databases">
        <authorList>
            <person name="de Groot N.N."/>
        </authorList>
    </citation>
    <scope>NUCLEOTIDE SEQUENCE [LARGE SCALE GENOMIC DNA]</scope>
    <source>
        <strain evidence="2 3">DSM 19803</strain>
    </source>
</reference>
<keyword evidence="1" id="KW-0472">Membrane</keyword>
<name>A0A1G7W910_9FLAO</name>
<accession>A0A1G7W910</accession>